<dbReference type="GO" id="GO:0071161">
    <property type="term" value="F:cyanophycin synthetase activity (L-arginine-adding)"/>
    <property type="evidence" value="ECO:0007669"/>
    <property type="project" value="UniProtKB-EC"/>
</dbReference>
<dbReference type="EC" id="6.3.2.30" evidence="4"/>
<dbReference type="InterPro" id="IPR011761">
    <property type="entry name" value="ATP-grasp"/>
</dbReference>
<keyword evidence="4" id="KW-0436">Ligase</keyword>
<dbReference type="PATRIC" id="fig|1306954.6.peg.847"/>
<keyword evidence="2" id="KW-0067">ATP-binding</keyword>
<dbReference type="GO" id="GO:0009432">
    <property type="term" value="P:SOS response"/>
    <property type="evidence" value="ECO:0007669"/>
    <property type="project" value="TreeGrafter"/>
</dbReference>
<dbReference type="EC" id="6.3.2.29" evidence="4"/>
<feature type="domain" description="ATP-grasp" evidence="3">
    <location>
        <begin position="224"/>
        <end position="480"/>
    </location>
</feature>
<name>A0A137S8X9_9GAMM</name>
<evidence type="ECO:0000313" key="5">
    <source>
        <dbReference type="Proteomes" id="UP000070282"/>
    </source>
</evidence>
<dbReference type="SUPFAM" id="SSF56059">
    <property type="entry name" value="Glutathione synthetase ATP-binding domain-like"/>
    <property type="match status" value="1"/>
</dbReference>
<accession>A0A137S8X9</accession>
<evidence type="ECO:0000259" key="3">
    <source>
        <dbReference type="PROSITE" id="PS50975"/>
    </source>
</evidence>
<dbReference type="InterPro" id="IPR013651">
    <property type="entry name" value="ATP-grasp_RimK-type"/>
</dbReference>
<dbReference type="PANTHER" id="PTHR21621:SF0">
    <property type="entry name" value="BETA-CITRYLGLUTAMATE SYNTHASE B-RELATED"/>
    <property type="match status" value="1"/>
</dbReference>
<organism evidence="4 5">
    <name type="scientific">Marinobacter excellens LAMA 842</name>
    <dbReference type="NCBI Taxonomy" id="1306954"/>
    <lineage>
        <taxon>Bacteria</taxon>
        <taxon>Pseudomonadati</taxon>
        <taxon>Pseudomonadota</taxon>
        <taxon>Gammaproteobacteria</taxon>
        <taxon>Pseudomonadales</taxon>
        <taxon>Marinobacteraceae</taxon>
        <taxon>Marinobacter</taxon>
    </lineage>
</organism>
<dbReference type="GO" id="GO:0046872">
    <property type="term" value="F:metal ion binding"/>
    <property type="evidence" value="ECO:0007669"/>
    <property type="project" value="InterPro"/>
</dbReference>
<keyword evidence="1" id="KW-0464">Manganese</keyword>
<evidence type="ECO:0000313" key="4">
    <source>
        <dbReference type="EMBL" id="KXO08904.1"/>
    </source>
</evidence>
<sequence length="559" mass="61909">MLQRPDWDMQPPVTRYYGGSDVTRQPGFCVNIRPPSNASEPVSRAFVTLLERAFPEPGFGRLPEPSAHPVGPETWLEWLGYWHHRIVRFAGLPVFEAPKALPSPDMPNYYLVYFPSYEGTENASLSLLKWLLTVSMAPQTDTLVREAMSSLETVMKPLADCAPTSANISRFLFAAFEARLPVVSLGHHMFQIGIGASGVWLDSSFTSSTPVMSANLVRNKAATSDFLAKAGIPVPRQALIMEEVQLKPVAEALGFPLVCKPADLDGGKGVHLYLEDLPSLAEAFRQCRELTDQVLVQPQVQGRDYRLTVHRGECVWAIERVPASVIGNGKDTVSRLIERENARPERSGAGLSPLKPLPGAESAKDLLNAQNLKPTSVPATGQVVVLSHLPNVAAGGQPVPVYADIHPDNAELAAKVARLCRLDLAGIDLIMPDISHSWRDIGAWVIEVNAQPDIGQTTAAHLYGKLLGRMLPEKPVEIRYVEGRERDAWGRGDRVSHKGLFWDGLSWQPLPDKTAERIAWARQCLLDDQCQGVWLDEVSWKWFRQAATDLRIQWRPQED</sequence>
<protein>
    <submittedName>
        <fullName evidence="4">Cyanophycin synthase</fullName>
        <ecNumber evidence="4">6.3.2.29</ecNumber>
        <ecNumber evidence="4">6.3.2.30</ecNumber>
    </submittedName>
</protein>
<dbReference type="EMBL" id="LOCO01000013">
    <property type="protein sequence ID" value="KXO08904.1"/>
    <property type="molecule type" value="Genomic_DNA"/>
</dbReference>
<dbReference type="GO" id="GO:0005737">
    <property type="term" value="C:cytoplasm"/>
    <property type="evidence" value="ECO:0007669"/>
    <property type="project" value="TreeGrafter"/>
</dbReference>
<dbReference type="PROSITE" id="PS50975">
    <property type="entry name" value="ATP_GRASP"/>
    <property type="match status" value="1"/>
</dbReference>
<evidence type="ECO:0000256" key="2">
    <source>
        <dbReference type="PROSITE-ProRule" id="PRU00409"/>
    </source>
</evidence>
<dbReference type="PANTHER" id="PTHR21621">
    <property type="entry name" value="RIBOSOMAL PROTEIN S6 MODIFICATION PROTEIN"/>
    <property type="match status" value="1"/>
</dbReference>
<dbReference type="AlphaFoldDB" id="A0A137S8X9"/>
<proteinExistence type="predicted"/>
<keyword evidence="2" id="KW-0547">Nucleotide-binding</keyword>
<dbReference type="Proteomes" id="UP000070282">
    <property type="component" value="Unassembled WGS sequence"/>
</dbReference>
<dbReference type="GO" id="GO:0071160">
    <property type="term" value="F:cyanophycin synthetase activity (L-aspartate-adding)"/>
    <property type="evidence" value="ECO:0007669"/>
    <property type="project" value="UniProtKB-EC"/>
</dbReference>
<dbReference type="GO" id="GO:0005524">
    <property type="term" value="F:ATP binding"/>
    <property type="evidence" value="ECO:0007669"/>
    <property type="project" value="UniProtKB-UniRule"/>
</dbReference>
<evidence type="ECO:0000256" key="1">
    <source>
        <dbReference type="ARBA" id="ARBA00023211"/>
    </source>
</evidence>
<dbReference type="GO" id="GO:0018169">
    <property type="term" value="F:ribosomal S6-glutamic acid ligase activity"/>
    <property type="evidence" value="ECO:0007669"/>
    <property type="project" value="TreeGrafter"/>
</dbReference>
<gene>
    <name evidence="4" type="ORF">J122_2559</name>
</gene>
<dbReference type="Pfam" id="PF08443">
    <property type="entry name" value="RimK"/>
    <property type="match status" value="1"/>
</dbReference>
<keyword evidence="5" id="KW-1185">Reference proteome</keyword>
<dbReference type="Gene3D" id="3.30.470.20">
    <property type="entry name" value="ATP-grasp fold, B domain"/>
    <property type="match status" value="2"/>
</dbReference>
<dbReference type="RefSeq" id="WP_061332584.1">
    <property type="nucleotide sequence ID" value="NZ_LOCO01000013.1"/>
</dbReference>
<comment type="caution">
    <text evidence="4">The sequence shown here is derived from an EMBL/GenBank/DDBJ whole genome shotgun (WGS) entry which is preliminary data.</text>
</comment>
<reference evidence="5" key="1">
    <citation type="submission" date="2015-12" db="EMBL/GenBank/DDBJ databases">
        <authorList>
            <person name="Lima A."/>
            <person name="Farahani Zayas N."/>
            <person name="Castro Da Silva M.A."/>
            <person name="Cabral A."/>
            <person name="Pessatti M.L."/>
        </authorList>
    </citation>
    <scope>NUCLEOTIDE SEQUENCE [LARGE SCALE GENOMIC DNA]</scope>
    <source>
        <strain evidence="5">LAMA 842</strain>
    </source>
</reference>